<keyword evidence="5" id="KW-0464">Manganese</keyword>
<dbReference type="PATRIC" id="fig|579138.3.peg.477"/>
<dbReference type="InterPro" id="IPR000819">
    <property type="entry name" value="Peptidase_M17_C"/>
</dbReference>
<dbReference type="Pfam" id="PF21337">
    <property type="entry name" value="Peptidase_M17_N_1"/>
    <property type="match status" value="1"/>
</dbReference>
<name>F8EVF2_ZYMMT</name>
<dbReference type="GO" id="GO:0005737">
    <property type="term" value="C:cytoplasm"/>
    <property type="evidence" value="ECO:0007669"/>
    <property type="project" value="InterPro"/>
</dbReference>
<dbReference type="EMBL" id="CP002865">
    <property type="protein sequence ID" value="AEI37359.1"/>
    <property type="molecule type" value="Genomic_DNA"/>
</dbReference>
<dbReference type="GO" id="GO:0070006">
    <property type="term" value="F:metalloaminopeptidase activity"/>
    <property type="evidence" value="ECO:0007669"/>
    <property type="project" value="InterPro"/>
</dbReference>
<protein>
    <submittedName>
        <fullName evidence="7">Leucyl aminopeptidase</fullName>
        <ecNumber evidence="7">3.4.11.1</ecNumber>
    </submittedName>
</protein>
<reference evidence="7 8" key="1">
    <citation type="journal article" date="2011" name="J. Bacteriol.">
        <title>Genome sequence of the ethanol-producing Zymomonas mobilis subsp. pomaceae lectotype strain ATCC 29192.</title>
        <authorList>
            <person name="Kouvelis V.N."/>
            <person name="Davenport K.W."/>
            <person name="Brettin T.S."/>
            <person name="Bruce D."/>
            <person name="Detter C."/>
            <person name="Han C.S."/>
            <person name="Nolan M."/>
            <person name="Tapia R."/>
            <person name="Damoulaki A."/>
            <person name="Kyrpides N.C."/>
            <person name="Typas M.A."/>
            <person name="Pappas K.M."/>
        </authorList>
    </citation>
    <scope>NUCLEOTIDE SEQUENCE [LARGE SCALE GENOMIC DNA]</scope>
    <source>
        <strain evidence="8">ATCC 29192 / DSM 22645 / JCM 10191 / CCUG 17912 / NBRC 13757 / NCIMB 11200 / NRRL B-4491 / Barker I</strain>
    </source>
</reference>
<dbReference type="Proteomes" id="UP000000491">
    <property type="component" value="Chromosome"/>
</dbReference>
<proteinExistence type="inferred from homology"/>
<dbReference type="GO" id="GO:0030145">
    <property type="term" value="F:manganese ion binding"/>
    <property type="evidence" value="ECO:0007669"/>
    <property type="project" value="InterPro"/>
</dbReference>
<dbReference type="PANTHER" id="PTHR11963:SF20">
    <property type="entry name" value="PEPTIDASE B"/>
    <property type="match status" value="1"/>
</dbReference>
<dbReference type="KEGG" id="zmp:Zymop_0456"/>
<dbReference type="GO" id="GO:0006508">
    <property type="term" value="P:proteolysis"/>
    <property type="evidence" value="ECO:0007669"/>
    <property type="project" value="UniProtKB-KW"/>
</dbReference>
<dbReference type="CDD" id="cd00433">
    <property type="entry name" value="Peptidase_M17"/>
    <property type="match status" value="1"/>
</dbReference>
<dbReference type="eggNOG" id="COG0260">
    <property type="taxonomic scope" value="Bacteria"/>
</dbReference>
<evidence type="ECO:0000313" key="7">
    <source>
        <dbReference type="EMBL" id="AEI37359.1"/>
    </source>
</evidence>
<dbReference type="RefSeq" id="WP_013933758.1">
    <property type="nucleotide sequence ID" value="NC_015709.1"/>
</dbReference>
<dbReference type="SUPFAM" id="SSF53187">
    <property type="entry name" value="Zn-dependent exopeptidases"/>
    <property type="match status" value="1"/>
</dbReference>
<organism evidence="7 8">
    <name type="scientific">Zymomonas mobilis subsp. pomaceae (strain ATCC 29192 / DSM 22645 / JCM 10191 / CCUG 17912 / NBRC 13757 / NCIMB 11200 / NRRL B-4491 / Barker I)</name>
    <dbReference type="NCBI Taxonomy" id="579138"/>
    <lineage>
        <taxon>Bacteria</taxon>
        <taxon>Pseudomonadati</taxon>
        <taxon>Pseudomonadota</taxon>
        <taxon>Alphaproteobacteria</taxon>
        <taxon>Sphingomonadales</taxon>
        <taxon>Zymomonadaceae</taxon>
        <taxon>Zymomonas</taxon>
    </lineage>
</organism>
<dbReference type="AlphaFoldDB" id="F8EVF2"/>
<accession>F8EVF2</accession>
<evidence type="ECO:0000256" key="1">
    <source>
        <dbReference type="ARBA" id="ARBA00009528"/>
    </source>
</evidence>
<gene>
    <name evidence="7" type="ordered locus">Zymop_0456</name>
</gene>
<keyword evidence="2 7" id="KW-0031">Aminopeptidase</keyword>
<dbReference type="PRINTS" id="PR00481">
    <property type="entry name" value="LAMNOPPTDASE"/>
</dbReference>
<dbReference type="InterPro" id="IPR011356">
    <property type="entry name" value="Leucine_aapep/pepB"/>
</dbReference>
<sequence length="462" mass="49814">MRAFQSLLATDQGQPAQAIETVTVEQFEKIIADKDPNFNAAAKLSQFTGQPGSCLILPATEKQAWQIYVGVSEKHTVWDLAKAASFLPEGCYRLRAKNSPLLALGWLLAQHHFDRYRSKSSLRPECQLLIDADQNIVDEIIAQAEAVAMVRDLVDTPACDCGPEDLQHKVKEIAESFHAKVTVTKGEDLEKGYPMIAAVGRAAAPHRMPRLIELHWGDPDKPKIALVGKGVCFDSGGLDIKPSSSMLLMKKDMGGAAHALALAYLVMALKLPVHLHLLIPAVENAVSGDAMRPGDILNSRKGTTVEIGNTDAEGRLVLADALTKASESRPELIIDFATLTGAARVALGPDLPALFSNDDALAHALADAGKSVDDPLWRLPLWSDYLSILKSTIADINNAGAGGMAGAITAALFLQEFISDQVKWAHFDTFAWQPVAKAGRPKGGAAYGLLASWKMLKDRFSE</sequence>
<dbReference type="PROSITE" id="PS00631">
    <property type="entry name" value="CYTOSOL_AP"/>
    <property type="match status" value="1"/>
</dbReference>
<dbReference type="Gene3D" id="3.40.630.10">
    <property type="entry name" value="Zn peptidases"/>
    <property type="match status" value="1"/>
</dbReference>
<dbReference type="InterPro" id="IPR043472">
    <property type="entry name" value="Macro_dom-like"/>
</dbReference>
<dbReference type="HOGENOM" id="CLU_013734_2_1_5"/>
<dbReference type="EC" id="3.4.11.1" evidence="7"/>
<dbReference type="Pfam" id="PF00883">
    <property type="entry name" value="Peptidase_M17"/>
    <property type="match status" value="1"/>
</dbReference>
<dbReference type="Gene3D" id="3.40.220.10">
    <property type="entry name" value="Leucine Aminopeptidase, subunit E, domain 1"/>
    <property type="match status" value="1"/>
</dbReference>
<evidence type="ECO:0000256" key="3">
    <source>
        <dbReference type="ARBA" id="ARBA00022670"/>
    </source>
</evidence>
<dbReference type="STRING" id="579138.Zymop_0456"/>
<evidence type="ECO:0000259" key="6">
    <source>
        <dbReference type="PROSITE" id="PS00631"/>
    </source>
</evidence>
<keyword evidence="3" id="KW-0645">Protease</keyword>
<dbReference type="InterPro" id="IPR048816">
    <property type="entry name" value="Peptidase_M17_N_1"/>
</dbReference>
<comment type="similarity">
    <text evidence="1">Belongs to the peptidase M17 family.</text>
</comment>
<evidence type="ECO:0000313" key="8">
    <source>
        <dbReference type="Proteomes" id="UP000000491"/>
    </source>
</evidence>
<evidence type="ECO:0000256" key="5">
    <source>
        <dbReference type="ARBA" id="ARBA00023211"/>
    </source>
</evidence>
<evidence type="ECO:0000256" key="4">
    <source>
        <dbReference type="ARBA" id="ARBA00022801"/>
    </source>
</evidence>
<dbReference type="PANTHER" id="PTHR11963">
    <property type="entry name" value="LEUCINE AMINOPEPTIDASE-RELATED"/>
    <property type="match status" value="1"/>
</dbReference>
<evidence type="ECO:0000256" key="2">
    <source>
        <dbReference type="ARBA" id="ARBA00022438"/>
    </source>
</evidence>
<keyword evidence="4 7" id="KW-0378">Hydrolase</keyword>
<feature type="domain" description="Cytosol aminopeptidase" evidence="6">
    <location>
        <begin position="309"/>
        <end position="316"/>
    </location>
</feature>